<reference evidence="1 2" key="1">
    <citation type="submission" date="2016-01" db="EMBL/GenBank/DDBJ databases">
        <title>The new phylogeny of the genus Mycobacterium.</title>
        <authorList>
            <person name="Tarcisio F."/>
            <person name="Conor M."/>
            <person name="Antonella G."/>
            <person name="Elisabetta G."/>
            <person name="Giulia F.S."/>
            <person name="Sara T."/>
            <person name="Anna F."/>
            <person name="Clotilde B."/>
            <person name="Roberto B."/>
            <person name="Veronica D.S."/>
            <person name="Fabio R."/>
            <person name="Monica P."/>
            <person name="Olivier J."/>
            <person name="Enrico T."/>
            <person name="Nicola S."/>
        </authorList>
    </citation>
    <scope>NUCLEOTIDE SEQUENCE [LARGE SCALE GENOMIC DNA]</scope>
    <source>
        <strain evidence="1 2">DSM 44179</strain>
    </source>
</reference>
<dbReference type="STRING" id="1793.AWC04_02830"/>
<dbReference type="RefSeq" id="WP_234810425.1">
    <property type="nucleotide sequence ID" value="NZ_AP022603.1"/>
</dbReference>
<evidence type="ECO:0000313" key="1">
    <source>
        <dbReference type="EMBL" id="ORV07654.1"/>
    </source>
</evidence>
<keyword evidence="2" id="KW-1185">Reference proteome</keyword>
<dbReference type="Proteomes" id="UP000193484">
    <property type="component" value="Unassembled WGS sequence"/>
</dbReference>
<gene>
    <name evidence="1" type="ORF">AWC04_02830</name>
</gene>
<sequence>MPRRQSWFTADPHIGHLKVAELRGFTDVEDHDAELARRWDAAVTDVDLVWVLGDLSAGGKGAQLRALRWLAERPGTKRLIAGNHDGVHPMHRDATALLPDYLKVFESVGLAARRRIGGVEVLLSHFPYQDSTDPADTHNRYEQWRLPNLGVWLLHGHTHSGQRVRGHAIHVGVDAWELGPVPLSAVAELLPTPG</sequence>
<dbReference type="AlphaFoldDB" id="A0A1X1RJ71"/>
<comment type="caution">
    <text evidence="1">The sequence shown here is derived from an EMBL/GenBank/DDBJ whole genome shotgun (WGS) entry which is preliminary data.</text>
</comment>
<dbReference type="SUPFAM" id="SSF56300">
    <property type="entry name" value="Metallo-dependent phosphatases"/>
    <property type="match status" value="1"/>
</dbReference>
<dbReference type="Pfam" id="PF00149">
    <property type="entry name" value="Metallophos"/>
    <property type="match status" value="1"/>
</dbReference>
<organism evidence="1 2">
    <name type="scientific">Mycolicibacterium fallax</name>
    <name type="common">Mycobacterium fallax</name>
    <dbReference type="NCBI Taxonomy" id="1793"/>
    <lineage>
        <taxon>Bacteria</taxon>
        <taxon>Bacillati</taxon>
        <taxon>Actinomycetota</taxon>
        <taxon>Actinomycetes</taxon>
        <taxon>Mycobacteriales</taxon>
        <taxon>Mycobacteriaceae</taxon>
        <taxon>Mycolicibacterium</taxon>
    </lineage>
</organism>
<proteinExistence type="predicted"/>
<dbReference type="GO" id="GO:0016787">
    <property type="term" value="F:hydrolase activity"/>
    <property type="evidence" value="ECO:0007669"/>
    <property type="project" value="InterPro"/>
</dbReference>
<accession>A0A1X1RJ71</accession>
<evidence type="ECO:0000313" key="2">
    <source>
        <dbReference type="Proteomes" id="UP000193484"/>
    </source>
</evidence>
<protein>
    <submittedName>
        <fullName evidence="1">Uncharacterized protein</fullName>
    </submittedName>
</protein>
<dbReference type="EMBL" id="LQOJ01000018">
    <property type="protein sequence ID" value="ORV07654.1"/>
    <property type="molecule type" value="Genomic_DNA"/>
</dbReference>
<dbReference type="InterPro" id="IPR004843">
    <property type="entry name" value="Calcineurin-like_PHP"/>
</dbReference>
<name>A0A1X1RJ71_MYCFA</name>
<dbReference type="Gene3D" id="3.60.21.10">
    <property type="match status" value="1"/>
</dbReference>
<dbReference type="InterPro" id="IPR029052">
    <property type="entry name" value="Metallo-depent_PP-like"/>
</dbReference>